<dbReference type="Pfam" id="PF00581">
    <property type="entry name" value="Rhodanese"/>
    <property type="match status" value="1"/>
</dbReference>
<dbReference type="Proteomes" id="UP000016922">
    <property type="component" value="Unassembled WGS sequence"/>
</dbReference>
<dbReference type="RefSeq" id="XP_008083154.1">
    <property type="nucleotide sequence ID" value="XM_008084963.1"/>
</dbReference>
<dbReference type="AlphaFoldDB" id="S3CTP9"/>
<dbReference type="PANTHER" id="PTHR10828:SF50">
    <property type="entry name" value="REDUCTASE (ARC2), PUTATIVE (AFU_ORTHOLOGUE AFUA_6G13400)-RELATED"/>
    <property type="match status" value="1"/>
</dbReference>
<dbReference type="PROSITE" id="PS50206">
    <property type="entry name" value="RHODANESE_3"/>
    <property type="match status" value="1"/>
</dbReference>
<dbReference type="GO" id="GO:0004725">
    <property type="term" value="F:protein tyrosine phosphatase activity"/>
    <property type="evidence" value="ECO:0007669"/>
    <property type="project" value="TreeGrafter"/>
</dbReference>
<dbReference type="InterPro" id="IPR001763">
    <property type="entry name" value="Rhodanese-like_dom"/>
</dbReference>
<dbReference type="EMBL" id="KE145367">
    <property type="protein sequence ID" value="EPE29045.1"/>
    <property type="molecule type" value="Genomic_DNA"/>
</dbReference>
<dbReference type="Gene3D" id="3.40.250.10">
    <property type="entry name" value="Rhodanese-like domain"/>
    <property type="match status" value="1"/>
</dbReference>
<dbReference type="HOGENOM" id="CLU_107716_0_0_1"/>
<feature type="domain" description="Rhodanese" evidence="1">
    <location>
        <begin position="46"/>
        <end position="146"/>
    </location>
</feature>
<name>S3CTP9_GLAL2</name>
<evidence type="ECO:0000259" key="1">
    <source>
        <dbReference type="PROSITE" id="PS50206"/>
    </source>
</evidence>
<dbReference type="eggNOG" id="ENOG502S328">
    <property type="taxonomic scope" value="Eukaryota"/>
</dbReference>
<dbReference type="GO" id="GO:0005634">
    <property type="term" value="C:nucleus"/>
    <property type="evidence" value="ECO:0007669"/>
    <property type="project" value="TreeGrafter"/>
</dbReference>
<sequence length="157" mass="17359">MTTSNPGLGAKEVEKPWHAAYPAPKTTAAVITRDKLLSWLNQGLVAGVDFVLVDLRRTDFEGGTIRGSVNLPAQSLYSTIPTLYTLFSTAGVRNVIWYCGSSRGRGNRAAGWFADYIKEQKDSEMDSLTLEQGIKGWATGGDEYVRMMDEYVEAVWK</sequence>
<evidence type="ECO:0000313" key="2">
    <source>
        <dbReference type="EMBL" id="EPE29045.1"/>
    </source>
</evidence>
<dbReference type="PANTHER" id="PTHR10828">
    <property type="entry name" value="M-PHASE INDUCER PHOSPHATASE DUAL SPECIFICITY PHOSPHATASE CDC25"/>
    <property type="match status" value="1"/>
</dbReference>
<keyword evidence="3" id="KW-1185">Reference proteome</keyword>
<dbReference type="InterPro" id="IPR036873">
    <property type="entry name" value="Rhodanese-like_dom_sf"/>
</dbReference>
<reference evidence="2 3" key="1">
    <citation type="journal article" date="2013" name="BMC Genomics">
        <title>Genomics-driven discovery of the pneumocandin biosynthetic gene cluster in the fungus Glarea lozoyensis.</title>
        <authorList>
            <person name="Chen L."/>
            <person name="Yue Q."/>
            <person name="Zhang X."/>
            <person name="Xiang M."/>
            <person name="Wang C."/>
            <person name="Li S."/>
            <person name="Che Y."/>
            <person name="Ortiz-Lopez F.J."/>
            <person name="Bills G.F."/>
            <person name="Liu X."/>
            <person name="An Z."/>
        </authorList>
    </citation>
    <scope>NUCLEOTIDE SEQUENCE [LARGE SCALE GENOMIC DNA]</scope>
    <source>
        <strain evidence="3">ATCC 20868 / MF5171</strain>
    </source>
</reference>
<accession>S3CTP9</accession>
<evidence type="ECO:0000313" key="3">
    <source>
        <dbReference type="Proteomes" id="UP000016922"/>
    </source>
</evidence>
<dbReference type="OMA" id="TPWHEAF"/>
<proteinExistence type="predicted"/>
<dbReference type="OrthoDB" id="8300214at2759"/>
<dbReference type="STRING" id="1116229.S3CTP9"/>
<dbReference type="GO" id="GO:0005737">
    <property type="term" value="C:cytoplasm"/>
    <property type="evidence" value="ECO:0007669"/>
    <property type="project" value="TreeGrafter"/>
</dbReference>
<gene>
    <name evidence="2" type="ORF">GLAREA_00203</name>
</gene>
<organism evidence="2 3">
    <name type="scientific">Glarea lozoyensis (strain ATCC 20868 / MF5171)</name>
    <dbReference type="NCBI Taxonomy" id="1116229"/>
    <lineage>
        <taxon>Eukaryota</taxon>
        <taxon>Fungi</taxon>
        <taxon>Dikarya</taxon>
        <taxon>Ascomycota</taxon>
        <taxon>Pezizomycotina</taxon>
        <taxon>Leotiomycetes</taxon>
        <taxon>Helotiales</taxon>
        <taxon>Helotiaceae</taxon>
        <taxon>Glarea</taxon>
    </lineage>
</organism>
<dbReference type="SUPFAM" id="SSF52821">
    <property type="entry name" value="Rhodanese/Cell cycle control phosphatase"/>
    <property type="match status" value="1"/>
</dbReference>
<dbReference type="GeneID" id="19459263"/>
<dbReference type="KEGG" id="glz:GLAREA_00203"/>
<protein>
    <submittedName>
        <fullName evidence="2">Rhodanese/Cell cycle control phosphatase</fullName>
    </submittedName>
</protein>
<dbReference type="CDD" id="cd01443">
    <property type="entry name" value="Cdc25_Acr2p"/>
    <property type="match status" value="1"/>
</dbReference>